<evidence type="ECO:0000259" key="14">
    <source>
        <dbReference type="Pfam" id="PF08264"/>
    </source>
</evidence>
<dbReference type="CDD" id="cd07962">
    <property type="entry name" value="Anticodon_Ia_Val"/>
    <property type="match status" value="1"/>
</dbReference>
<evidence type="ECO:0000256" key="8">
    <source>
        <dbReference type="ARBA" id="ARBA00023054"/>
    </source>
</evidence>
<protein>
    <recommendedName>
        <fullName evidence="12">Valine--tRNA ligase</fullName>
        <ecNumber evidence="12">6.1.1.9</ecNumber>
    </recommendedName>
    <alternativeName>
        <fullName evidence="12">Valyl-tRNA synthetase</fullName>
        <shortName evidence="12">ValRS</shortName>
    </alternativeName>
</protein>
<evidence type="ECO:0000256" key="12">
    <source>
        <dbReference type="HAMAP-Rule" id="MF_02004"/>
    </source>
</evidence>
<name>A0A2S5GES8_9BACL</name>
<dbReference type="HAMAP" id="MF_02004">
    <property type="entry name" value="Val_tRNA_synth_type1"/>
    <property type="match status" value="1"/>
</dbReference>
<dbReference type="InterPro" id="IPR037118">
    <property type="entry name" value="Val-tRNA_synth_C_sf"/>
</dbReference>
<dbReference type="NCBIfam" id="TIGR00422">
    <property type="entry name" value="valS"/>
    <property type="match status" value="1"/>
</dbReference>
<dbReference type="SUPFAM" id="SSF47323">
    <property type="entry name" value="Anticodon-binding domain of a subclass of class I aminoacyl-tRNA synthetases"/>
    <property type="match status" value="1"/>
</dbReference>
<dbReference type="InterPro" id="IPR001412">
    <property type="entry name" value="aa-tRNA-synth_I_CS"/>
</dbReference>
<comment type="domain">
    <text evidence="12">ValRS has two distinct active sites: one for aminoacylation and one for editing. The misactivated threonine is translocated from the active site to the editing site.</text>
</comment>
<dbReference type="PANTHER" id="PTHR11946">
    <property type="entry name" value="VALYL-TRNA SYNTHETASES"/>
    <property type="match status" value="1"/>
</dbReference>
<evidence type="ECO:0000256" key="9">
    <source>
        <dbReference type="ARBA" id="ARBA00023146"/>
    </source>
</evidence>
<keyword evidence="3 12" id="KW-0963">Cytoplasm</keyword>
<comment type="similarity">
    <text evidence="11 12">Belongs to the class-I aminoacyl-tRNA synthetase family. ValS type 1 subfamily.</text>
</comment>
<dbReference type="InterPro" id="IPR009080">
    <property type="entry name" value="tRNAsynth_Ia_anticodon-bd"/>
</dbReference>
<evidence type="ECO:0000256" key="2">
    <source>
        <dbReference type="ARBA" id="ARBA00011245"/>
    </source>
</evidence>
<feature type="short sequence motif" description="'HIGH' region" evidence="12">
    <location>
        <begin position="49"/>
        <end position="59"/>
    </location>
</feature>
<dbReference type="InterPro" id="IPR014729">
    <property type="entry name" value="Rossmann-like_a/b/a_fold"/>
</dbReference>
<dbReference type="NCBIfam" id="NF004349">
    <property type="entry name" value="PRK05729.1"/>
    <property type="match status" value="1"/>
</dbReference>
<feature type="binding site" evidence="12">
    <location>
        <position position="528"/>
    </location>
    <ligand>
        <name>ATP</name>
        <dbReference type="ChEBI" id="CHEBI:30616"/>
    </ligand>
</feature>
<organism evidence="16 17">
    <name type="scientific">Jeotgalibacillus proteolyticus</name>
    <dbReference type="NCBI Taxonomy" id="2082395"/>
    <lineage>
        <taxon>Bacteria</taxon>
        <taxon>Bacillati</taxon>
        <taxon>Bacillota</taxon>
        <taxon>Bacilli</taxon>
        <taxon>Bacillales</taxon>
        <taxon>Caryophanaceae</taxon>
        <taxon>Jeotgalibacillus</taxon>
    </lineage>
</organism>
<dbReference type="Pfam" id="PF00133">
    <property type="entry name" value="tRNA-synt_1"/>
    <property type="match status" value="1"/>
</dbReference>
<evidence type="ECO:0000256" key="6">
    <source>
        <dbReference type="ARBA" id="ARBA00022840"/>
    </source>
</evidence>
<evidence type="ECO:0000256" key="1">
    <source>
        <dbReference type="ARBA" id="ARBA00004496"/>
    </source>
</evidence>
<dbReference type="Gene3D" id="1.10.287.380">
    <property type="entry name" value="Valyl-tRNA synthetase, C-terminal domain"/>
    <property type="match status" value="1"/>
</dbReference>
<reference evidence="16 17" key="1">
    <citation type="submission" date="2018-02" db="EMBL/GenBank/DDBJ databases">
        <title>Jeotgalibacillus proteolyticum sp. nov. a protease producing bacterium isolated from ocean sediments of Laizhou Bay.</title>
        <authorList>
            <person name="Li Y."/>
        </authorList>
    </citation>
    <scope>NUCLEOTIDE SEQUENCE [LARGE SCALE GENOMIC DNA]</scope>
    <source>
        <strain evidence="16 17">22-7</strain>
    </source>
</reference>
<dbReference type="FunFam" id="3.90.740.10:FF:000005">
    <property type="entry name" value="Valine--tRNA ligase, mitochondrial"/>
    <property type="match status" value="1"/>
</dbReference>
<keyword evidence="7 12" id="KW-0648">Protein biosynthesis</keyword>
<dbReference type="RefSeq" id="WP_104057041.1">
    <property type="nucleotide sequence ID" value="NZ_PREZ01000002.1"/>
</dbReference>
<dbReference type="Gene3D" id="3.40.50.620">
    <property type="entry name" value="HUPs"/>
    <property type="match status" value="2"/>
</dbReference>
<feature type="domain" description="Methionyl/Valyl/Leucyl/Isoleucyl-tRNA synthetase anticodon-binding" evidence="14">
    <location>
        <begin position="608"/>
        <end position="755"/>
    </location>
</feature>
<keyword evidence="17" id="KW-1185">Reference proteome</keyword>
<feature type="domain" description="Aminoacyl-tRNA synthetase class Ia" evidence="13">
    <location>
        <begin position="21"/>
        <end position="565"/>
    </location>
</feature>
<evidence type="ECO:0000259" key="15">
    <source>
        <dbReference type="Pfam" id="PF10458"/>
    </source>
</evidence>
<dbReference type="FunFam" id="1.10.287.380:FF:000001">
    <property type="entry name" value="Valine--tRNA ligase"/>
    <property type="match status" value="1"/>
</dbReference>
<dbReference type="Pfam" id="PF08264">
    <property type="entry name" value="Anticodon_1"/>
    <property type="match status" value="1"/>
</dbReference>
<dbReference type="InterPro" id="IPR002300">
    <property type="entry name" value="aa-tRNA-synth_Ia"/>
</dbReference>
<dbReference type="EMBL" id="PREZ01000002">
    <property type="protein sequence ID" value="PPA71552.1"/>
    <property type="molecule type" value="Genomic_DNA"/>
</dbReference>
<dbReference type="InterPro" id="IPR010978">
    <property type="entry name" value="tRNA-bd_arm"/>
</dbReference>
<proteinExistence type="inferred from homology"/>
<feature type="domain" description="Valyl-tRNA synthetase tRNA-binding arm" evidence="15">
    <location>
        <begin position="815"/>
        <end position="879"/>
    </location>
</feature>
<dbReference type="PANTHER" id="PTHR11946:SF93">
    <property type="entry name" value="VALINE--TRNA LIGASE, CHLOROPLASTIC_MITOCHONDRIAL 2"/>
    <property type="match status" value="1"/>
</dbReference>
<evidence type="ECO:0000256" key="10">
    <source>
        <dbReference type="ARBA" id="ARBA00047552"/>
    </source>
</evidence>
<dbReference type="PROSITE" id="PS00178">
    <property type="entry name" value="AA_TRNA_LIGASE_I"/>
    <property type="match status" value="1"/>
</dbReference>
<feature type="coiled-coil region" evidence="12">
    <location>
        <begin position="812"/>
        <end position="839"/>
    </location>
</feature>
<comment type="subcellular location">
    <subcellularLocation>
        <location evidence="1 12">Cytoplasm</location>
    </subcellularLocation>
</comment>
<evidence type="ECO:0000313" key="17">
    <source>
        <dbReference type="Proteomes" id="UP000239047"/>
    </source>
</evidence>
<dbReference type="InterPro" id="IPR013155">
    <property type="entry name" value="M/V/L/I-tRNA-synth_anticd-bd"/>
</dbReference>
<dbReference type="GO" id="GO:0005829">
    <property type="term" value="C:cytosol"/>
    <property type="evidence" value="ECO:0007669"/>
    <property type="project" value="TreeGrafter"/>
</dbReference>
<dbReference type="Proteomes" id="UP000239047">
    <property type="component" value="Unassembled WGS sequence"/>
</dbReference>
<keyword evidence="6 12" id="KW-0067">ATP-binding</keyword>
<keyword evidence="8 12" id="KW-0175">Coiled coil</keyword>
<dbReference type="InterPro" id="IPR033705">
    <property type="entry name" value="Anticodon_Ia_Val"/>
</dbReference>
<dbReference type="SUPFAM" id="SSF50677">
    <property type="entry name" value="ValRS/IleRS/LeuRS editing domain"/>
    <property type="match status" value="1"/>
</dbReference>
<dbReference type="InterPro" id="IPR009008">
    <property type="entry name" value="Val/Leu/Ile-tRNA-synth_edit"/>
</dbReference>
<dbReference type="InterPro" id="IPR019499">
    <property type="entry name" value="Val-tRNA_synth_tRNA-bd"/>
</dbReference>
<evidence type="ECO:0000313" key="16">
    <source>
        <dbReference type="EMBL" id="PPA71552.1"/>
    </source>
</evidence>
<dbReference type="GO" id="GO:0005524">
    <property type="term" value="F:ATP binding"/>
    <property type="evidence" value="ECO:0007669"/>
    <property type="project" value="UniProtKB-UniRule"/>
</dbReference>
<dbReference type="SUPFAM" id="SSF52374">
    <property type="entry name" value="Nucleotidylyl transferase"/>
    <property type="match status" value="1"/>
</dbReference>
<comment type="subunit">
    <text evidence="2 12">Monomer.</text>
</comment>
<dbReference type="GO" id="GO:0006438">
    <property type="term" value="P:valyl-tRNA aminoacylation"/>
    <property type="evidence" value="ECO:0007669"/>
    <property type="project" value="UniProtKB-UniRule"/>
</dbReference>
<dbReference type="Pfam" id="PF10458">
    <property type="entry name" value="Val_tRNA-synt_C"/>
    <property type="match status" value="1"/>
</dbReference>
<evidence type="ECO:0000259" key="13">
    <source>
        <dbReference type="Pfam" id="PF00133"/>
    </source>
</evidence>
<accession>A0A2S5GES8</accession>
<dbReference type="EC" id="6.1.1.9" evidence="12"/>
<sequence>MDTNELSMSTKYDPKSIEKGRYDWWLAEKVFEAKSEKEKEPYTIVIPPPNVTGRLHLGHAWDTTLQDILTRMKRMQGYDVLWLPGMDHAGIATQAKVEQKLKEQGKSRYDLGREAFVEETWNWKEEYASHIREQWSKLGLGLDYSRERFTLDEGLSEAVQKVFVTLYEKGLIYRGEYIINWDPATKTALSDIEVIHKDVQGAFYHLRYPLTDGSGHIEIATTRPETMLGDTAVAVHPEDERYKHLIGKKVTLPIIGREITIVADDYVDMEFGSGAVKITPAHDPNDFEIGNRHNLERVLVMNEDGTMNKNAGKYAGMDRFDCRKQIVKDLQEQEVLFNIEEHSHSVGHSERSGAVVEPYLSTQWFVNMQPLAEQAVNLQKGDDKVSFVPGRFEQTYMRWMENIRDWCISRQLWWGHRIPAWYHKDTGEIYVGLEAPEDRENWTQDNDVLDTWFSSALWPFSTMGWPDTEAEDFKRYYPTAALVTGYDIIFFWVSRMIFQGIEFTGSRPFKDVLIHGLVRDAEGRKMSKSLGNGVDPMDVIEQYGADSLRYFLSTGSSPGQDLRFSMEKVESVWNFANKIWNASRFALMNMDGLTYDEIDLSGEKSTADKWILTRLNDTIENVTSLADRYEFGEVGRTLYNFIWDDFCNWYIEMAKLPLNGDNDDAKKTTRSILAYVLDQTMRLLHPFMPFITEEIWQNLPHQGQSITTAAWPKVKHELTDRDAEEEMKRLIEIIRSVRIIRAEVNTPMSKPVKLIIKAGNEKVLNQLQKNEAYLDRFCHPETLEIGTAVQAPEKAMSAVVTGAELYLPLEGLINLKEEIARLEKELAKWTKEVERVNNKLGNERFVSKAPQSVVDEEKTKKQDYEAKHGAVLSRIEELKNI</sequence>
<dbReference type="FunFam" id="1.10.730.10:FF:000014">
    <property type="entry name" value="Valine--tRNA ligase"/>
    <property type="match status" value="1"/>
</dbReference>
<gene>
    <name evidence="12" type="primary">valS</name>
    <name evidence="16" type="ORF">C4B60_05690</name>
</gene>
<dbReference type="PRINTS" id="PR00986">
    <property type="entry name" value="TRNASYNTHVAL"/>
</dbReference>
<dbReference type="AlphaFoldDB" id="A0A2S5GES8"/>
<comment type="function">
    <text evidence="12">Catalyzes the attachment of valine to tRNA(Val). As ValRS can inadvertently accommodate and process structurally similar amino acids such as threonine, to avoid such errors, it has a 'posttransfer' editing activity that hydrolyzes mischarged Thr-tRNA(Val) in a tRNA-dependent manner.</text>
</comment>
<keyword evidence="4 12" id="KW-0436">Ligase</keyword>
<dbReference type="FunFam" id="3.40.50.620:FF:000032">
    <property type="entry name" value="Valine--tRNA ligase"/>
    <property type="match status" value="1"/>
</dbReference>
<dbReference type="InterPro" id="IPR002303">
    <property type="entry name" value="Valyl-tRNA_ligase"/>
</dbReference>
<evidence type="ECO:0000256" key="5">
    <source>
        <dbReference type="ARBA" id="ARBA00022741"/>
    </source>
</evidence>
<comment type="domain">
    <text evidence="12">The C-terminal coiled-coil domain is crucial for aminoacylation activity.</text>
</comment>
<dbReference type="Gene3D" id="3.90.740.10">
    <property type="entry name" value="Valyl/Leucyl/Isoleucyl-tRNA synthetase, editing domain"/>
    <property type="match status" value="1"/>
</dbReference>
<evidence type="ECO:0000256" key="11">
    <source>
        <dbReference type="ARBA" id="ARBA00060830"/>
    </source>
</evidence>
<comment type="caution">
    <text evidence="16">The sequence shown here is derived from an EMBL/GenBank/DDBJ whole genome shotgun (WGS) entry which is preliminary data.</text>
</comment>
<comment type="catalytic activity">
    <reaction evidence="10 12">
        <text>tRNA(Val) + L-valine + ATP = L-valyl-tRNA(Val) + AMP + diphosphate</text>
        <dbReference type="Rhea" id="RHEA:10704"/>
        <dbReference type="Rhea" id="RHEA-COMP:9672"/>
        <dbReference type="Rhea" id="RHEA-COMP:9708"/>
        <dbReference type="ChEBI" id="CHEBI:30616"/>
        <dbReference type="ChEBI" id="CHEBI:33019"/>
        <dbReference type="ChEBI" id="CHEBI:57762"/>
        <dbReference type="ChEBI" id="CHEBI:78442"/>
        <dbReference type="ChEBI" id="CHEBI:78537"/>
        <dbReference type="ChEBI" id="CHEBI:456215"/>
        <dbReference type="EC" id="6.1.1.9"/>
    </reaction>
</comment>
<feature type="short sequence motif" description="'KMSKS' region" evidence="12">
    <location>
        <begin position="525"/>
        <end position="529"/>
    </location>
</feature>
<keyword evidence="9 12" id="KW-0030">Aminoacyl-tRNA synthetase</keyword>
<evidence type="ECO:0000256" key="3">
    <source>
        <dbReference type="ARBA" id="ARBA00022490"/>
    </source>
</evidence>
<dbReference type="CDD" id="cd00817">
    <property type="entry name" value="ValRS_core"/>
    <property type="match status" value="1"/>
</dbReference>
<evidence type="ECO:0000256" key="4">
    <source>
        <dbReference type="ARBA" id="ARBA00022598"/>
    </source>
</evidence>
<dbReference type="GO" id="GO:0004832">
    <property type="term" value="F:valine-tRNA ligase activity"/>
    <property type="evidence" value="ECO:0007669"/>
    <property type="project" value="UniProtKB-UniRule"/>
</dbReference>
<dbReference type="Gene3D" id="1.10.730.10">
    <property type="entry name" value="Isoleucyl-tRNA Synthetase, Domain 1"/>
    <property type="match status" value="1"/>
</dbReference>
<evidence type="ECO:0000256" key="7">
    <source>
        <dbReference type="ARBA" id="ARBA00022917"/>
    </source>
</evidence>
<dbReference type="FunFam" id="3.40.50.620:FF:000098">
    <property type="entry name" value="Valine--tRNA ligase"/>
    <property type="match status" value="1"/>
</dbReference>
<dbReference type="OrthoDB" id="9810365at2"/>
<dbReference type="SUPFAM" id="SSF46589">
    <property type="entry name" value="tRNA-binding arm"/>
    <property type="match status" value="1"/>
</dbReference>
<keyword evidence="5 12" id="KW-0547">Nucleotide-binding</keyword>
<dbReference type="GO" id="GO:0002161">
    <property type="term" value="F:aminoacyl-tRNA deacylase activity"/>
    <property type="evidence" value="ECO:0007669"/>
    <property type="project" value="InterPro"/>
</dbReference>